<keyword evidence="13" id="KW-0406">Ion transport</keyword>
<feature type="transmembrane region" description="Helical" evidence="17">
    <location>
        <begin position="680"/>
        <end position="702"/>
    </location>
</feature>
<comment type="subcellular location">
    <subcellularLocation>
        <location evidence="3">Cell membrane</location>
        <topology evidence="3">Multi-pass membrane protein</topology>
    </subcellularLocation>
    <subcellularLocation>
        <location evidence="2">Endoplasmic reticulum membrane</location>
        <topology evidence="2">Multi-pass membrane protein</topology>
    </subcellularLocation>
    <subcellularLocation>
        <location evidence="1">Golgi apparatus membrane</location>
    </subcellularLocation>
</comment>
<keyword evidence="11" id="KW-0333">Golgi apparatus</keyword>
<proteinExistence type="inferred from homology"/>
<feature type="transmembrane region" description="Helical" evidence="17">
    <location>
        <begin position="586"/>
        <end position="606"/>
    </location>
</feature>
<evidence type="ECO:0000256" key="2">
    <source>
        <dbReference type="ARBA" id="ARBA00004477"/>
    </source>
</evidence>
<keyword evidence="14 17" id="KW-0472">Membrane</keyword>
<evidence type="ECO:0000256" key="8">
    <source>
        <dbReference type="ARBA" id="ARBA00022824"/>
    </source>
</evidence>
<feature type="transmembrane region" description="Helical" evidence="17">
    <location>
        <begin position="618"/>
        <end position="639"/>
    </location>
</feature>
<dbReference type="Pfam" id="PF13593">
    <property type="entry name" value="SBF_like"/>
    <property type="match status" value="1"/>
</dbReference>
<evidence type="ECO:0000256" key="3">
    <source>
        <dbReference type="ARBA" id="ARBA00004651"/>
    </source>
</evidence>
<accession>A0AAV2KPT6</accession>
<reference evidence="18 19" key="1">
    <citation type="submission" date="2024-04" db="EMBL/GenBank/DDBJ databases">
        <authorList>
            <person name="Waldvogel A.-M."/>
            <person name="Schoenle A."/>
        </authorList>
    </citation>
    <scope>NUCLEOTIDE SEQUENCE [LARGE SCALE GENOMIC DNA]</scope>
</reference>
<comment type="similarity">
    <text evidence="4">Belongs to the bile acid:sodium symporter (BASS) (TC 2.A.28) family.</text>
</comment>
<evidence type="ECO:0000256" key="4">
    <source>
        <dbReference type="ARBA" id="ARBA00006528"/>
    </source>
</evidence>
<protein>
    <recommendedName>
        <fullName evidence="20">Sodium/bile acid cotransporter 7</fullName>
    </recommendedName>
</protein>
<dbReference type="GO" id="GO:0006814">
    <property type="term" value="P:sodium ion transport"/>
    <property type="evidence" value="ECO:0007669"/>
    <property type="project" value="UniProtKB-KW"/>
</dbReference>
<evidence type="ECO:0000313" key="18">
    <source>
        <dbReference type="EMBL" id="CAL1590231.1"/>
    </source>
</evidence>
<evidence type="ECO:0000256" key="9">
    <source>
        <dbReference type="ARBA" id="ARBA00022847"/>
    </source>
</evidence>
<evidence type="ECO:0008006" key="20">
    <source>
        <dbReference type="Google" id="ProtNLM"/>
    </source>
</evidence>
<dbReference type="InterPro" id="IPR019734">
    <property type="entry name" value="TPR_rpt"/>
</dbReference>
<dbReference type="Pfam" id="PF13424">
    <property type="entry name" value="TPR_12"/>
    <property type="match status" value="1"/>
</dbReference>
<keyword evidence="9" id="KW-0769">Symport</keyword>
<dbReference type="Gene3D" id="1.20.1530.20">
    <property type="match status" value="1"/>
</dbReference>
<dbReference type="InterPro" id="IPR038770">
    <property type="entry name" value="Na+/solute_symporter_sf"/>
</dbReference>
<feature type="region of interest" description="Disordered" evidence="16">
    <location>
        <begin position="32"/>
        <end position="54"/>
    </location>
</feature>
<feature type="transmembrane region" description="Helical" evidence="17">
    <location>
        <begin position="552"/>
        <end position="574"/>
    </location>
</feature>
<organism evidence="18 19">
    <name type="scientific">Knipowitschia caucasica</name>
    <name type="common">Caucasian dwarf goby</name>
    <name type="synonym">Pomatoschistus caucasicus</name>
    <dbReference type="NCBI Taxonomy" id="637954"/>
    <lineage>
        <taxon>Eukaryota</taxon>
        <taxon>Metazoa</taxon>
        <taxon>Chordata</taxon>
        <taxon>Craniata</taxon>
        <taxon>Vertebrata</taxon>
        <taxon>Euteleostomi</taxon>
        <taxon>Actinopterygii</taxon>
        <taxon>Neopterygii</taxon>
        <taxon>Teleostei</taxon>
        <taxon>Neoteleostei</taxon>
        <taxon>Acanthomorphata</taxon>
        <taxon>Gobiaria</taxon>
        <taxon>Gobiiformes</taxon>
        <taxon>Gobioidei</taxon>
        <taxon>Gobiidae</taxon>
        <taxon>Gobiinae</taxon>
        <taxon>Knipowitschia</taxon>
    </lineage>
</organism>
<dbReference type="SUPFAM" id="SSF48452">
    <property type="entry name" value="TPR-like"/>
    <property type="match status" value="1"/>
</dbReference>
<name>A0AAV2KPT6_KNICA</name>
<dbReference type="Gene3D" id="1.25.40.10">
    <property type="entry name" value="Tetratricopeptide repeat domain"/>
    <property type="match status" value="1"/>
</dbReference>
<dbReference type="GO" id="GO:0005886">
    <property type="term" value="C:plasma membrane"/>
    <property type="evidence" value="ECO:0007669"/>
    <property type="project" value="UniProtKB-SubCell"/>
</dbReference>
<keyword evidence="12" id="KW-0915">Sodium</keyword>
<evidence type="ECO:0000256" key="14">
    <source>
        <dbReference type="ARBA" id="ARBA00023136"/>
    </source>
</evidence>
<feature type="transmembrane region" description="Helical" evidence="17">
    <location>
        <begin position="651"/>
        <end position="674"/>
    </location>
</feature>
<dbReference type="SMART" id="SM00028">
    <property type="entry name" value="TPR"/>
    <property type="match status" value="4"/>
</dbReference>
<dbReference type="Pfam" id="PF13176">
    <property type="entry name" value="TPR_7"/>
    <property type="match status" value="1"/>
</dbReference>
<dbReference type="PANTHER" id="PTHR18640">
    <property type="entry name" value="SOLUTE CARRIER FAMILY 10 MEMBER 7"/>
    <property type="match status" value="1"/>
</dbReference>
<dbReference type="GO" id="GO:0015293">
    <property type="term" value="F:symporter activity"/>
    <property type="evidence" value="ECO:0007669"/>
    <property type="project" value="UniProtKB-KW"/>
</dbReference>
<dbReference type="AlphaFoldDB" id="A0AAV2KPT6"/>
<keyword evidence="5" id="KW-0813">Transport</keyword>
<evidence type="ECO:0000256" key="16">
    <source>
        <dbReference type="SAM" id="MobiDB-lite"/>
    </source>
</evidence>
<evidence type="ECO:0000256" key="13">
    <source>
        <dbReference type="ARBA" id="ARBA00023065"/>
    </source>
</evidence>
<keyword evidence="19" id="KW-1185">Reference proteome</keyword>
<evidence type="ECO:0000256" key="7">
    <source>
        <dbReference type="ARBA" id="ARBA00022692"/>
    </source>
</evidence>
<dbReference type="EMBL" id="OZ035841">
    <property type="protein sequence ID" value="CAL1590231.1"/>
    <property type="molecule type" value="Genomic_DNA"/>
</dbReference>
<evidence type="ECO:0000256" key="15">
    <source>
        <dbReference type="ARBA" id="ARBA00023201"/>
    </source>
</evidence>
<dbReference type="GO" id="GO:0000139">
    <property type="term" value="C:Golgi membrane"/>
    <property type="evidence" value="ECO:0007669"/>
    <property type="project" value="UniProtKB-SubCell"/>
</dbReference>
<dbReference type="InterPro" id="IPR016833">
    <property type="entry name" value="Put_Na-Bile_cotransptr"/>
</dbReference>
<gene>
    <name evidence="18" type="ORF">KC01_LOCUS19770</name>
</gene>
<keyword evidence="8" id="KW-0256">Endoplasmic reticulum</keyword>
<dbReference type="PANTHER" id="PTHR18640:SF5">
    <property type="entry name" value="SODIUM_BILE ACID COTRANSPORTER 7"/>
    <property type="match status" value="1"/>
</dbReference>
<evidence type="ECO:0000256" key="6">
    <source>
        <dbReference type="ARBA" id="ARBA00022475"/>
    </source>
</evidence>
<evidence type="ECO:0000256" key="5">
    <source>
        <dbReference type="ARBA" id="ARBA00022448"/>
    </source>
</evidence>
<keyword evidence="7 17" id="KW-0812">Transmembrane</keyword>
<keyword evidence="6" id="KW-1003">Cell membrane</keyword>
<evidence type="ECO:0000256" key="12">
    <source>
        <dbReference type="ARBA" id="ARBA00023053"/>
    </source>
</evidence>
<keyword evidence="15" id="KW-0739">Sodium transport</keyword>
<dbReference type="InterPro" id="IPR011990">
    <property type="entry name" value="TPR-like_helical_dom_sf"/>
</dbReference>
<evidence type="ECO:0000256" key="11">
    <source>
        <dbReference type="ARBA" id="ARBA00023034"/>
    </source>
</evidence>
<dbReference type="Proteomes" id="UP001497482">
    <property type="component" value="Chromosome 19"/>
</dbReference>
<evidence type="ECO:0000313" key="19">
    <source>
        <dbReference type="Proteomes" id="UP001497482"/>
    </source>
</evidence>
<feature type="transmembrane region" description="Helical" evidence="17">
    <location>
        <begin position="453"/>
        <end position="474"/>
    </location>
</feature>
<sequence>MKQNICVEMLQNGKPRSFSKFFHVLSLDEERKDGQEHNRGHTQPAPLQDQPEKMHKMKEHLTQAEQAEVSGRWSTVCEQYLSLGLYFSSDSDLWLRLHFLHICCDREHGCSSRAATEARAQLAEIYLKQGDLSVALQQAERCLRQAEDGAWQDSSGFPLKTRAQHALWRTITRQTDAPLQSKNYAKAIALLHQALNIAKDSGSKSIEGEATYNLGVSYQLSGDHTIAKKHFNKYMEICQELDNASGLGKAYRAIAKSLEREKNTEEMVWCLKKLTDGSVNSLLCDLVDACLSLGNIHSDMGEYAQACEYFQRSYEGAVNLGDFSLLQKTQVLLGRAKALNRLFRSDVQTDSRSSLQKLLYWKENREWDESIRECPPPPPHSQHPGGSWRIRKEWFIIGILLVILSAKVHPGFGVKGGPLKPEITVSYIAVSIIFFNSGLSLKTEELTSALLHFRLHLFVQGFTLVFFPVSVWLLLRVLALTNIDQWLLRGLQTVSCMPPPVSSAVILTKAVGGNEAAAIFNSAFGSFLGIVVTPVLLLMFLGSSSSVPFSSIFSQLFMTVVVPLILGQVCRGFLREFLDRRKPPFGAVSSCVLLMIIYTTFCDTFSNPSIELEPTSLLLISLIIFSIQISFMLLTFTLSTRANSSFSPADTVAIVFCSTHKSLTLGIPMLKIVFEGFEHLSLISVPLLIYHPAQILLGSVLVPSIRTWMTSRQKALSFSDPV</sequence>
<evidence type="ECO:0000256" key="17">
    <source>
        <dbReference type="SAM" id="Phobius"/>
    </source>
</evidence>
<evidence type="ECO:0000256" key="1">
    <source>
        <dbReference type="ARBA" id="ARBA00004394"/>
    </source>
</evidence>
<feature type="transmembrane region" description="Helical" evidence="17">
    <location>
        <begin position="519"/>
        <end position="540"/>
    </location>
</feature>
<evidence type="ECO:0000256" key="10">
    <source>
        <dbReference type="ARBA" id="ARBA00022989"/>
    </source>
</evidence>
<dbReference type="FunFam" id="1.20.1530.20:FF:000008">
    <property type="entry name" value="Sodium/bile acid cotransporter"/>
    <property type="match status" value="1"/>
</dbReference>
<dbReference type="GO" id="GO:0005789">
    <property type="term" value="C:endoplasmic reticulum membrane"/>
    <property type="evidence" value="ECO:0007669"/>
    <property type="project" value="UniProtKB-SubCell"/>
</dbReference>
<keyword evidence="10 17" id="KW-1133">Transmembrane helix</keyword>